<evidence type="ECO:0000313" key="2">
    <source>
        <dbReference type="EMBL" id="CAD8893605.1"/>
    </source>
</evidence>
<feature type="chain" id="PRO_5031192566" description="Peptidase C1A papain C-terminal domain-containing protein" evidence="1">
    <location>
        <begin position="31"/>
        <end position="826"/>
    </location>
</feature>
<sequence>MVKTPKLRFAKSAILSLAVIAATMSRSSVAANDPVHVLKKHAFKLKKLTKIIEVHQVSWELDSFHGDTYDWGEISINRQMLRKALEKSEKDSTKPVFINVVETLEDGSQSWLVENLRIPGMECSSKHSSDGDDDHLPIKKYFSLMKKENEYINTQIDSVTLSVVFSHHRVPILPEVRNHIAKAKKYSSNFPVSHTAENTQGLTEVDDDGKNRVAQQVGSFGRPPQPVSFLSKMARAGPGTSWKTMEILQDNKLNLQSAWNQCVVVAIANCLWYLQVYSDHPWANGGSTFQVMDQITRGYARFNPNDSTWTPVPSNSLVAWVDKYASRGGTTSYNAGQGSYPCDQFDGLFLYTKNRLKMGGASFKHEGFGSKYGQGGSCDTGQYSSNEISIRKNPKPTWQWIYDELSAGHAVIINFFRYNSSGQATSGHSVRVWGAGRSGYDSYIYTLDDSVQGEGNGKESTGLRTQKWVVKDTGSSATGQNPGPPDGYLNLDGLSWEIKLSISIESIHSLGAPNVCPAGEDLYVLKLGDFNPQNKKCWSKCSGDRIPCNHPGRIGCQNGETQPECMKIHNWKLATDAGGDCEALGFPVLEGRGHSHDQSDHCFPQTIEGEWEIYQPNPCPAGEKLYVLDFTRLDPNNKQCWSKCSGDHIPCNHPGRMGCQNGETQPECMKIHNWLLASDAGGTCEALGYPVLEGRGRSHDNSDHCFPQTVEGEWEIYHPKAPGPCPDGEELFVLDFAKLNSNNKQCWSKCSGDHIPCNHPGRIGCQNGETQPECMKIHNWSLASDAGGDCEVLGYPVLEGRGRSQDQSDHCFPQTVEGEWEIYHPE</sequence>
<evidence type="ECO:0008006" key="3">
    <source>
        <dbReference type="Google" id="ProtNLM"/>
    </source>
</evidence>
<gene>
    <name evidence="2" type="ORF">CHYS00102_LOCUS20814</name>
</gene>
<accession>A0A7S1BQQ8</accession>
<dbReference type="AlphaFoldDB" id="A0A7S1BQQ8"/>
<name>A0A7S1BQQ8_9STRA</name>
<proteinExistence type="predicted"/>
<keyword evidence="1" id="KW-0732">Signal</keyword>
<reference evidence="2" key="1">
    <citation type="submission" date="2021-01" db="EMBL/GenBank/DDBJ databases">
        <authorList>
            <person name="Corre E."/>
            <person name="Pelletier E."/>
            <person name="Niang G."/>
            <person name="Scheremetjew M."/>
            <person name="Finn R."/>
            <person name="Kale V."/>
            <person name="Holt S."/>
            <person name="Cochrane G."/>
            <person name="Meng A."/>
            <person name="Brown T."/>
            <person name="Cohen L."/>
        </authorList>
    </citation>
    <scope>NUCLEOTIDE SEQUENCE</scope>
    <source>
        <strain evidence="2">308</strain>
    </source>
</reference>
<evidence type="ECO:0000256" key="1">
    <source>
        <dbReference type="SAM" id="SignalP"/>
    </source>
</evidence>
<protein>
    <recommendedName>
        <fullName evidence="3">Peptidase C1A papain C-terminal domain-containing protein</fullName>
    </recommendedName>
</protein>
<feature type="signal peptide" evidence="1">
    <location>
        <begin position="1"/>
        <end position="30"/>
    </location>
</feature>
<organism evidence="2">
    <name type="scientific">Corethron hystrix</name>
    <dbReference type="NCBI Taxonomy" id="216773"/>
    <lineage>
        <taxon>Eukaryota</taxon>
        <taxon>Sar</taxon>
        <taxon>Stramenopiles</taxon>
        <taxon>Ochrophyta</taxon>
        <taxon>Bacillariophyta</taxon>
        <taxon>Coscinodiscophyceae</taxon>
        <taxon>Corethrophycidae</taxon>
        <taxon>Corethrales</taxon>
        <taxon>Corethraceae</taxon>
        <taxon>Corethron</taxon>
    </lineage>
</organism>
<dbReference type="EMBL" id="HBFR01028661">
    <property type="protein sequence ID" value="CAD8893605.1"/>
    <property type="molecule type" value="Transcribed_RNA"/>
</dbReference>